<feature type="compositionally biased region" description="Acidic residues" evidence="1">
    <location>
        <begin position="849"/>
        <end position="861"/>
    </location>
</feature>
<sequence>MGNERFCSPTRLFNVAGQEHFATAVRGGFDIYGQDKAALVMQVFVRALSLFFDLPMPNLATDSMVDLTVPRTYGERSNDTELRVGYTGQLMSATTDLVYATRFRFYLYCEPYEGELYHERVQNIENAYIDLDKRGNPIRRGVYGVDTLFQAGDEDKFLNEEPTLRRRAAASNQAPAGSRRPMPGSPWWGPPPARLRVGGRVSGSRMLTSRNVTAPLGRPLPDGSGSRFYLNDLLQREGVNNTGIVRVDDATWAGEKATRTFTPARIVIYQQPNKTSSRDIENNINFPVQPVVAVHDRHNRRVRLFEKPASIFCQLDPDLYPPYTPDLNGRYVDLFGEQDIPLTYINSGKAFFYDLSISSPVPEGLELQFTFRSTDPKFEDVNLPMVRSQWFVVEEFYVAPPVVVPRVPFPPALAVLLIFGSVAVLLAVSYFGLKWYRKRKQERHVVPAHGKHRTAAQKKQSRIQFEDGVGMQAHVEELQPGYVDPTSATPPQSDNGVSLHAPTASVVGGSRRVSDDLSVHQPATPPEPPLEPGAVLSTLGNADTSRAFDMLQLGMGKPTPASKLPATMQQLHAEGRLGIPHVYDDCGPAAGARAALCDQGNTSHRLRGAAEDGSPGEATGQRPKLTVETNRPSMEIQREAATEWAGRPRRVEVGATDSDEASGPSGPKLGWLAKLGRRVPLGGTGPTRTPESPAPLSLTPSSGSGSVRVPVFEGPRPRPAEAYMEKPAARSISERHHLASRSIRRHSSRLALRLGLAKAAARLFPAEDVPAVFEASTPTSPSGSQDGPSIVPPAVAEAQEESESSSGTGSDEGHSPRRGAGASASENESIMDAVGLDSQVTSARQPDSEAGDDALQEVDLS</sequence>
<keyword evidence="2" id="KW-0812">Transmembrane</keyword>
<dbReference type="EMBL" id="VLTN01000026">
    <property type="protein sequence ID" value="KAA0151587.1"/>
    <property type="molecule type" value="Genomic_DNA"/>
</dbReference>
<comment type="caution">
    <text evidence="3">The sequence shown here is derived from an EMBL/GenBank/DDBJ whole genome shotgun (WGS) entry which is preliminary data.</text>
</comment>
<protein>
    <submittedName>
        <fullName evidence="3">Uncharacterized protein</fullName>
    </submittedName>
</protein>
<feature type="compositionally biased region" description="Polar residues" evidence="1">
    <location>
        <begin position="486"/>
        <end position="496"/>
    </location>
</feature>
<keyword evidence="2" id="KW-1133">Transmembrane helix</keyword>
<feature type="region of interest" description="Disordered" evidence="1">
    <location>
        <begin position="160"/>
        <end position="191"/>
    </location>
</feature>
<evidence type="ECO:0000313" key="3">
    <source>
        <dbReference type="EMBL" id="KAA0151587.1"/>
    </source>
</evidence>
<keyword evidence="4" id="KW-1185">Reference proteome</keyword>
<feature type="transmembrane region" description="Helical" evidence="2">
    <location>
        <begin position="412"/>
        <end position="433"/>
    </location>
</feature>
<feature type="compositionally biased region" description="Polar residues" evidence="1">
    <location>
        <begin position="776"/>
        <end position="787"/>
    </location>
</feature>
<keyword evidence="2" id="KW-0472">Membrane</keyword>
<gene>
    <name evidence="3" type="ORF">FNF29_04511</name>
</gene>
<evidence type="ECO:0000256" key="1">
    <source>
        <dbReference type="SAM" id="MobiDB-lite"/>
    </source>
</evidence>
<feature type="region of interest" description="Disordered" evidence="1">
    <location>
        <begin position="774"/>
        <end position="861"/>
    </location>
</feature>
<feature type="region of interest" description="Disordered" evidence="1">
    <location>
        <begin position="481"/>
        <end position="537"/>
    </location>
</feature>
<evidence type="ECO:0000256" key="2">
    <source>
        <dbReference type="SAM" id="Phobius"/>
    </source>
</evidence>
<accession>A0A5A8CG61</accession>
<evidence type="ECO:0000313" key="4">
    <source>
        <dbReference type="Proteomes" id="UP000323011"/>
    </source>
</evidence>
<dbReference type="Proteomes" id="UP000323011">
    <property type="component" value="Unassembled WGS sequence"/>
</dbReference>
<dbReference type="AlphaFoldDB" id="A0A5A8CG61"/>
<feature type="region of interest" description="Disordered" evidence="1">
    <location>
        <begin position="604"/>
        <end position="719"/>
    </location>
</feature>
<name>A0A5A8CG61_CAFRO</name>
<reference evidence="3 4" key="1">
    <citation type="submission" date="2019-07" db="EMBL/GenBank/DDBJ databases">
        <title>Genomes of Cafeteria roenbergensis.</title>
        <authorList>
            <person name="Fischer M.G."/>
            <person name="Hackl T."/>
            <person name="Roman M."/>
        </authorList>
    </citation>
    <scope>NUCLEOTIDE SEQUENCE [LARGE SCALE GENOMIC DNA]</scope>
    <source>
        <strain evidence="3 4">BVI</strain>
    </source>
</reference>
<feature type="compositionally biased region" description="Low complexity" evidence="1">
    <location>
        <begin position="689"/>
        <end position="706"/>
    </location>
</feature>
<organism evidence="3 4">
    <name type="scientific">Cafeteria roenbergensis</name>
    <name type="common">Marine flagellate</name>
    <dbReference type="NCBI Taxonomy" id="33653"/>
    <lineage>
        <taxon>Eukaryota</taxon>
        <taxon>Sar</taxon>
        <taxon>Stramenopiles</taxon>
        <taxon>Bigyra</taxon>
        <taxon>Opalozoa</taxon>
        <taxon>Bicosoecida</taxon>
        <taxon>Cafeteriaceae</taxon>
        <taxon>Cafeteria</taxon>
    </lineage>
</organism>
<proteinExistence type="predicted"/>